<feature type="domain" description="Phosphatidic acid phosphatase type 2/haloperoxidase" evidence="2">
    <location>
        <begin position="92"/>
        <end position="207"/>
    </location>
</feature>
<dbReference type="KEGG" id="spue:AB5L97_02920"/>
<keyword evidence="1" id="KW-0812">Transmembrane</keyword>
<name>A0AB39L547_9MICC</name>
<feature type="transmembrane region" description="Helical" evidence="1">
    <location>
        <begin position="161"/>
        <end position="180"/>
    </location>
</feature>
<dbReference type="RefSeq" id="WP_369046391.1">
    <property type="nucleotide sequence ID" value="NZ_CP163302.1"/>
</dbReference>
<dbReference type="SUPFAM" id="SSF48317">
    <property type="entry name" value="Acid phosphatase/Vanadium-dependent haloperoxidase"/>
    <property type="match status" value="1"/>
</dbReference>
<organism evidence="3">
    <name type="scientific">Sinomonas puerhi</name>
    <dbReference type="NCBI Taxonomy" id="3238584"/>
    <lineage>
        <taxon>Bacteria</taxon>
        <taxon>Bacillati</taxon>
        <taxon>Actinomycetota</taxon>
        <taxon>Actinomycetes</taxon>
        <taxon>Micrococcales</taxon>
        <taxon>Micrococcaceae</taxon>
        <taxon>Sinomonas</taxon>
    </lineage>
</organism>
<accession>A0AB39L547</accession>
<reference evidence="3" key="1">
    <citation type="submission" date="2024-07" db="EMBL/GenBank/DDBJ databases">
        <authorList>
            <person name="fu j."/>
        </authorList>
    </citation>
    <scope>NUCLEOTIDE SEQUENCE</scope>
    <source>
        <strain evidence="3">P10A9</strain>
    </source>
</reference>
<dbReference type="Gene3D" id="1.20.144.10">
    <property type="entry name" value="Phosphatidic acid phosphatase type 2/haloperoxidase"/>
    <property type="match status" value="1"/>
</dbReference>
<feature type="transmembrane region" description="Helical" evidence="1">
    <location>
        <begin position="134"/>
        <end position="154"/>
    </location>
</feature>
<dbReference type="SMART" id="SM00014">
    <property type="entry name" value="acidPPc"/>
    <property type="match status" value="1"/>
</dbReference>
<dbReference type="EMBL" id="CP163302">
    <property type="protein sequence ID" value="XDP45990.1"/>
    <property type="molecule type" value="Genomic_DNA"/>
</dbReference>
<evidence type="ECO:0000313" key="3">
    <source>
        <dbReference type="EMBL" id="XDP45990.1"/>
    </source>
</evidence>
<dbReference type="Pfam" id="PF01569">
    <property type="entry name" value="PAP2"/>
    <property type="match status" value="1"/>
</dbReference>
<feature type="transmembrane region" description="Helical" evidence="1">
    <location>
        <begin position="94"/>
        <end position="114"/>
    </location>
</feature>
<keyword evidence="1" id="KW-1133">Transmembrane helix</keyword>
<dbReference type="AlphaFoldDB" id="A0AB39L547"/>
<evidence type="ECO:0000259" key="2">
    <source>
        <dbReference type="SMART" id="SM00014"/>
    </source>
</evidence>
<feature type="transmembrane region" description="Helical" evidence="1">
    <location>
        <begin position="12"/>
        <end position="28"/>
    </location>
</feature>
<gene>
    <name evidence="3" type="ORF">AB5L97_02920</name>
</gene>
<feature type="transmembrane region" description="Helical" evidence="1">
    <location>
        <begin position="192"/>
        <end position="209"/>
    </location>
</feature>
<sequence>MLHVTASTRRAAAAVLATVGVVVFGWLLESVAGDWGLADLDWPVLKGLAAHRGPAATAWAQALHAGSGPVATLAVAGIVAAVWAVVGRELRRPALLLGAPLVDLALVTAVRYWVERERPPAWFDAVGGTGGPAFPSVHTSVVLTLLFVALYLAYSRRESPRGLVVGVLVAGVLVMAVAASDLYLGRHWLTDIVASGALSAIVLAGAVWIDSHSRLGSDTAAADVAHPRASADT</sequence>
<keyword evidence="1" id="KW-0472">Membrane</keyword>
<dbReference type="InterPro" id="IPR000326">
    <property type="entry name" value="PAP2/HPO"/>
</dbReference>
<proteinExistence type="predicted"/>
<dbReference type="InterPro" id="IPR036938">
    <property type="entry name" value="PAP2/HPO_sf"/>
</dbReference>
<evidence type="ECO:0000256" key="1">
    <source>
        <dbReference type="SAM" id="Phobius"/>
    </source>
</evidence>
<protein>
    <submittedName>
        <fullName evidence="3">Phosphatase PAP2 family protein</fullName>
    </submittedName>
</protein>
<feature type="transmembrane region" description="Helical" evidence="1">
    <location>
        <begin position="69"/>
        <end position="87"/>
    </location>
</feature>